<accession>A0ABD2CIP9</accession>
<name>A0ABD2CIP9_VESMC</name>
<comment type="caution">
    <text evidence="2">The sequence shown here is derived from an EMBL/GenBank/DDBJ whole genome shotgun (WGS) entry which is preliminary data.</text>
</comment>
<evidence type="ECO:0000313" key="2">
    <source>
        <dbReference type="EMBL" id="KAL2744886.1"/>
    </source>
</evidence>
<feature type="compositionally biased region" description="Basic and acidic residues" evidence="1">
    <location>
        <begin position="16"/>
        <end position="40"/>
    </location>
</feature>
<evidence type="ECO:0000256" key="1">
    <source>
        <dbReference type="SAM" id="MobiDB-lite"/>
    </source>
</evidence>
<dbReference type="Proteomes" id="UP001607303">
    <property type="component" value="Unassembled WGS sequence"/>
</dbReference>
<protein>
    <submittedName>
        <fullName evidence="2">Uncharacterized protein</fullName>
    </submittedName>
</protein>
<dbReference type="AlphaFoldDB" id="A0ABD2CIP9"/>
<organism evidence="2 3">
    <name type="scientific">Vespula maculifrons</name>
    <name type="common">Eastern yellow jacket</name>
    <name type="synonym">Wasp</name>
    <dbReference type="NCBI Taxonomy" id="7453"/>
    <lineage>
        <taxon>Eukaryota</taxon>
        <taxon>Metazoa</taxon>
        <taxon>Ecdysozoa</taxon>
        <taxon>Arthropoda</taxon>
        <taxon>Hexapoda</taxon>
        <taxon>Insecta</taxon>
        <taxon>Pterygota</taxon>
        <taxon>Neoptera</taxon>
        <taxon>Endopterygota</taxon>
        <taxon>Hymenoptera</taxon>
        <taxon>Apocrita</taxon>
        <taxon>Aculeata</taxon>
        <taxon>Vespoidea</taxon>
        <taxon>Vespidae</taxon>
        <taxon>Vespinae</taxon>
        <taxon>Vespula</taxon>
    </lineage>
</organism>
<keyword evidence="3" id="KW-1185">Reference proteome</keyword>
<feature type="region of interest" description="Disordered" evidence="1">
    <location>
        <begin position="1"/>
        <end position="40"/>
    </location>
</feature>
<gene>
    <name evidence="2" type="ORF">V1477_007428</name>
</gene>
<dbReference type="EMBL" id="JAYRBN010000050">
    <property type="protein sequence ID" value="KAL2744886.1"/>
    <property type="molecule type" value="Genomic_DNA"/>
</dbReference>
<evidence type="ECO:0000313" key="3">
    <source>
        <dbReference type="Proteomes" id="UP001607303"/>
    </source>
</evidence>
<reference evidence="2 3" key="1">
    <citation type="journal article" date="2024" name="Ann. Entomol. Soc. Am.">
        <title>Genomic analyses of the southern and eastern yellowjacket wasps (Hymenoptera: Vespidae) reveal evolutionary signatures of social life.</title>
        <authorList>
            <person name="Catto M.A."/>
            <person name="Caine P.B."/>
            <person name="Orr S.E."/>
            <person name="Hunt B.G."/>
            <person name="Goodisman M.A.D."/>
        </authorList>
    </citation>
    <scope>NUCLEOTIDE SEQUENCE [LARGE SCALE GENOMIC DNA]</scope>
    <source>
        <strain evidence="2">232</strain>
        <tissue evidence="2">Head and thorax</tissue>
    </source>
</reference>
<sequence>MDREGRNTNYQILGSVERRVGGRERGRKEGRRTLGEAVSKHEDYTNSQPCVHVYNCVDVPLGGHALVWCNERACRKHVVDPNGIVSSTSSVSGISNSISNGVGRYYSKRNSVSLDGGTGKI</sequence>
<proteinExistence type="predicted"/>